<dbReference type="UniPathway" id="UPA00128">
    <property type="reaction ID" value="UER00191"/>
</dbReference>
<evidence type="ECO:0000256" key="1">
    <source>
        <dbReference type="ARBA" id="ARBA00005959"/>
    </source>
</evidence>
<feature type="binding site" evidence="5">
    <location>
        <begin position="164"/>
        <end position="167"/>
    </location>
    <ligand>
        <name>NADP(+)</name>
        <dbReference type="ChEBI" id="CHEBI:58349"/>
    </ligand>
</feature>
<feature type="binding site" evidence="5">
    <location>
        <position position="248"/>
    </location>
    <ligand>
        <name>substrate</name>
    </ligand>
</feature>
<keyword evidence="5" id="KW-0511">Multifunctional enzyme</keyword>
<dbReference type="FunFam" id="3.40.50.720:FF:000394">
    <property type="entry name" value="GDP-L-fucose synthase"/>
    <property type="match status" value="1"/>
</dbReference>
<dbReference type="KEGG" id="psac:PSM36_1706"/>
<evidence type="ECO:0000259" key="6">
    <source>
        <dbReference type="Pfam" id="PF01370"/>
    </source>
</evidence>
<feature type="binding site" evidence="5">
    <location>
        <position position="180"/>
    </location>
    <ligand>
        <name>NADP(+)</name>
        <dbReference type="ChEBI" id="CHEBI:58349"/>
    </ligand>
</feature>
<evidence type="ECO:0000256" key="4">
    <source>
        <dbReference type="ARBA" id="ARBA00023235"/>
    </source>
</evidence>
<dbReference type="GO" id="GO:0042351">
    <property type="term" value="P:'de novo' GDP-L-fucose biosynthetic process"/>
    <property type="evidence" value="ECO:0007669"/>
    <property type="project" value="UniProtKB-UniRule"/>
</dbReference>
<proteinExistence type="inferred from homology"/>
<keyword evidence="2 5" id="KW-0521">NADP</keyword>
<dbReference type="InterPro" id="IPR036291">
    <property type="entry name" value="NAD(P)-bd_dom_sf"/>
</dbReference>
<feature type="binding site" evidence="5">
    <location>
        <position position="188"/>
    </location>
    <ligand>
        <name>substrate</name>
    </ligand>
</feature>
<feature type="site" description="Important for catalytic activity" evidence="5">
    <location>
        <position position="110"/>
    </location>
</feature>
<dbReference type="AlphaFoldDB" id="A0A1R3T985"/>
<protein>
    <recommendedName>
        <fullName evidence="5">GDP-L-fucose synthase</fullName>
        <ecNumber evidence="5">1.1.1.271</ecNumber>
    </recommendedName>
    <alternativeName>
        <fullName evidence="5">GDP-4-keto-6-deoxy-D-mannose-3,5-epimerase-4-reductase</fullName>
    </alternativeName>
</protein>
<feature type="binding site" evidence="5">
    <location>
        <position position="319"/>
    </location>
    <ligand>
        <name>substrate</name>
    </ligand>
</feature>
<accession>A0A1R3T985</accession>
<dbReference type="CDD" id="cd05239">
    <property type="entry name" value="GDP_FS_SDR_e"/>
    <property type="match status" value="1"/>
</dbReference>
<feature type="binding site" evidence="5">
    <location>
        <position position="141"/>
    </location>
    <ligand>
        <name>NADP(+)</name>
        <dbReference type="ChEBI" id="CHEBI:58349"/>
    </ligand>
</feature>
<dbReference type="InterPro" id="IPR028614">
    <property type="entry name" value="GDP_fucose/colitose_synth"/>
</dbReference>
<evidence type="ECO:0000313" key="7">
    <source>
        <dbReference type="EMBL" id="SCD20525.1"/>
    </source>
</evidence>
<dbReference type="RefSeq" id="WP_076930536.1">
    <property type="nucleotide sequence ID" value="NZ_LT605205.1"/>
</dbReference>
<keyword evidence="4 5" id="KW-0413">Isomerase</keyword>
<evidence type="ECO:0000256" key="3">
    <source>
        <dbReference type="ARBA" id="ARBA00023002"/>
    </source>
</evidence>
<dbReference type="GO" id="GO:0016853">
    <property type="term" value="F:isomerase activity"/>
    <property type="evidence" value="ECO:0007669"/>
    <property type="project" value="UniProtKB-KW"/>
</dbReference>
<dbReference type="EMBL" id="LT605205">
    <property type="protein sequence ID" value="SCD20525.1"/>
    <property type="molecule type" value="Genomic_DNA"/>
</dbReference>
<dbReference type="GO" id="GO:0050577">
    <property type="term" value="F:GDP-L-fucose synthase activity"/>
    <property type="evidence" value="ECO:0007669"/>
    <property type="project" value="UniProtKB-UniRule"/>
</dbReference>
<comment type="similarity">
    <text evidence="1 5">Belongs to the NAD(P)-dependent epimerase/dehydratase family. Fucose synthase subfamily.</text>
</comment>
<comment type="catalytic activity">
    <reaction evidence="5">
        <text>GDP-beta-L-fucose + NADP(+) = GDP-4-dehydro-alpha-D-rhamnose + NADPH + H(+)</text>
        <dbReference type="Rhea" id="RHEA:18885"/>
        <dbReference type="ChEBI" id="CHEBI:15378"/>
        <dbReference type="ChEBI" id="CHEBI:57273"/>
        <dbReference type="ChEBI" id="CHEBI:57783"/>
        <dbReference type="ChEBI" id="CHEBI:57964"/>
        <dbReference type="ChEBI" id="CHEBI:58349"/>
        <dbReference type="EC" id="1.1.1.271"/>
    </reaction>
</comment>
<dbReference type="Pfam" id="PF01370">
    <property type="entry name" value="Epimerase"/>
    <property type="match status" value="2"/>
</dbReference>
<feature type="binding site" evidence="5">
    <location>
        <position position="241"/>
    </location>
    <ligand>
        <name>substrate</name>
    </ligand>
</feature>
<dbReference type="Gene3D" id="3.40.50.720">
    <property type="entry name" value="NAD(P)-binding Rossmann-like Domain"/>
    <property type="match status" value="2"/>
</dbReference>
<dbReference type="PANTHER" id="PTHR43238">
    <property type="entry name" value="GDP-L-FUCOSE SYNTHASE"/>
    <property type="match status" value="1"/>
</dbReference>
<reference evidence="7 8" key="1">
    <citation type="submission" date="2016-08" db="EMBL/GenBank/DDBJ databases">
        <authorList>
            <person name="Seilhamer J.J."/>
        </authorList>
    </citation>
    <scope>NUCLEOTIDE SEQUENCE [LARGE SCALE GENOMIC DNA]</scope>
    <source>
        <strain evidence="7">M3/6</strain>
    </source>
</reference>
<feature type="domain" description="NAD-dependent epimerase/dehydratase" evidence="6">
    <location>
        <begin position="7"/>
        <end position="197"/>
    </location>
</feature>
<evidence type="ECO:0000256" key="5">
    <source>
        <dbReference type="HAMAP-Rule" id="MF_00956"/>
    </source>
</evidence>
<feature type="binding site" evidence="5">
    <location>
        <begin position="106"/>
        <end position="109"/>
    </location>
    <ligand>
        <name>NADP(+)</name>
        <dbReference type="ChEBI" id="CHEBI:58349"/>
    </ligand>
</feature>
<feature type="active site" description="Proton donor/acceptor" evidence="5">
    <location>
        <position position="137"/>
    </location>
</feature>
<evidence type="ECO:0000313" key="8">
    <source>
        <dbReference type="Proteomes" id="UP000187464"/>
    </source>
</evidence>
<keyword evidence="8" id="KW-1185">Reference proteome</keyword>
<dbReference type="Proteomes" id="UP000187464">
    <property type="component" value="Chromosome I"/>
</dbReference>
<dbReference type="STRING" id="1642647.PSM36_1706"/>
<dbReference type="HAMAP" id="MF_00956">
    <property type="entry name" value="GDP_fucose_synth"/>
    <property type="match status" value="1"/>
</dbReference>
<name>A0A1R3T985_9BACT</name>
<keyword evidence="3 5" id="KW-0560">Oxidoreductase</keyword>
<feature type="binding site" evidence="5">
    <location>
        <begin position="11"/>
        <end position="17"/>
    </location>
    <ligand>
        <name>NADP(+)</name>
        <dbReference type="ChEBI" id="CHEBI:58349"/>
    </ligand>
</feature>
<sequence>MNENSKIYIAGHNGLVGSAIWKNLLSKGYTNLVGRSHSELDLMDGVTVKRFFDEEKPDYVILAAAYVGGIVANNTFRADFIYRNLQIQNNVIGESYRHRVQKLLFLGSSCIYPKEAPQPIREEDLLTSPLEYTNEPYAIAKIAGLKMCESFNIQYGTNYIAVMPTNLYGPNDNFDLEKSHVLPALIRKMHLAKCMKENNWSGIQKDLRRRSLDGIDGQSTMDDFVFTLNKIGIFSNHLELWGTGKPMREFLWSEDLADACVFIMENVNFSDLRGNKEDIRNCHINIGTGKEVSIKELAFLTADIVGYTGKIKFNPSKPDGTMRKLTDVSKLESLGWKYKVELEVGIRRMYHWYLSDQEENA</sequence>
<dbReference type="InterPro" id="IPR001509">
    <property type="entry name" value="Epimerase_deHydtase"/>
</dbReference>
<gene>
    <name evidence="5" type="primary">fcl</name>
    <name evidence="7" type="ORF">PSM36_1706</name>
</gene>
<dbReference type="SUPFAM" id="SSF51735">
    <property type="entry name" value="NAD(P)-binding Rossmann-fold domains"/>
    <property type="match status" value="1"/>
</dbReference>
<organism evidence="7 8">
    <name type="scientific">Proteiniphilum saccharofermentans</name>
    <dbReference type="NCBI Taxonomy" id="1642647"/>
    <lineage>
        <taxon>Bacteria</taxon>
        <taxon>Pseudomonadati</taxon>
        <taxon>Bacteroidota</taxon>
        <taxon>Bacteroidia</taxon>
        <taxon>Bacteroidales</taxon>
        <taxon>Dysgonomonadaceae</taxon>
        <taxon>Proteiniphilum</taxon>
    </lineage>
</organism>
<dbReference type="EC" id="1.1.1.271" evidence="5"/>
<dbReference type="PANTHER" id="PTHR43238:SF1">
    <property type="entry name" value="GDP-L-FUCOSE SYNTHASE"/>
    <property type="match status" value="1"/>
</dbReference>
<comment type="function">
    <text evidence="5">Catalyzes the two-step NADP-dependent conversion of GDP-4-dehydro-6-deoxy-D-mannose to GDP-fucose, involving an epimerase and a reductase reaction.</text>
</comment>
<comment type="pathway">
    <text evidence="5">Nucleotide-sugar biosynthesis; GDP-L-fucose biosynthesis via de novo pathway; GDP-L-fucose from GDP-alpha-D-mannose: step 2/2.</text>
</comment>
<dbReference type="GO" id="GO:0070401">
    <property type="term" value="F:NADP+ binding"/>
    <property type="evidence" value="ECO:0007669"/>
    <property type="project" value="UniProtKB-UniRule"/>
</dbReference>
<feature type="domain" description="NAD-dependent epimerase/dehydratase" evidence="6">
    <location>
        <begin position="238"/>
        <end position="269"/>
    </location>
</feature>
<evidence type="ECO:0000256" key="2">
    <source>
        <dbReference type="ARBA" id="ARBA00022857"/>
    </source>
</evidence>
<feature type="site" description="Important for catalytic activity" evidence="5">
    <location>
        <position position="108"/>
    </location>
</feature>